<accession>A0A7D6CMZ2</accession>
<protein>
    <submittedName>
        <fullName evidence="9">Glycosyltransferase</fullName>
    </submittedName>
</protein>
<dbReference type="InterPro" id="IPR001173">
    <property type="entry name" value="Glyco_trans_2-like"/>
</dbReference>
<dbReference type="KEGG" id="nay:HYG81_15510"/>
<keyword evidence="3" id="KW-1003">Cell membrane</keyword>
<evidence type="ECO:0000256" key="3">
    <source>
        <dbReference type="ARBA" id="ARBA00022475"/>
    </source>
</evidence>
<dbReference type="GeneID" id="56144641"/>
<evidence type="ECO:0000256" key="2">
    <source>
        <dbReference type="ARBA" id="ARBA00006782"/>
    </source>
</evidence>
<dbReference type="Pfam" id="PF00535">
    <property type="entry name" value="Glycos_transf_2"/>
    <property type="match status" value="1"/>
</dbReference>
<dbReference type="InterPro" id="IPR029044">
    <property type="entry name" value="Nucleotide-diphossugar_trans"/>
</dbReference>
<dbReference type="Proteomes" id="UP000510869">
    <property type="component" value="Chromosome"/>
</dbReference>
<keyword evidence="6 7" id="KW-0472">Membrane</keyword>
<dbReference type="GO" id="GO:0085029">
    <property type="term" value="P:extracellular matrix assembly"/>
    <property type="evidence" value="ECO:0007669"/>
    <property type="project" value="TreeGrafter"/>
</dbReference>
<feature type="transmembrane region" description="Helical" evidence="7">
    <location>
        <begin position="12"/>
        <end position="38"/>
    </location>
</feature>
<proteinExistence type="inferred from homology"/>
<evidence type="ECO:0000256" key="1">
    <source>
        <dbReference type="ARBA" id="ARBA00004236"/>
    </source>
</evidence>
<evidence type="ECO:0000256" key="4">
    <source>
        <dbReference type="ARBA" id="ARBA00022676"/>
    </source>
</evidence>
<sequence>MPVSNIGVGSITWITLSLGAFGIPIGAYGVVAITYILFKAFVARFYEPVDHSYDYDGESVSVVIPEYNEDADLFERGLKTVLNQDYDNLKEIWVIDDGSDQLDAWEIAKQYAEENEIINVARLNENQGKRRAQAEGFKQATGDIFVTIDSDTLVKPDAIKELVQPFHDPEIQAVTGQARIVNPDKKLLRKLIDMRFWVAFNVERACRSVFGTVIVCSGVFSAYRRELVVNNLDDYVNQEFLGAECTFGDDRHMTTYALQRGKVVYQSTAQVLTDTPDELQNYLTQQTRWMRSFWRESILALRWAPSRSKLLAGMITMDMVLPFALIFFGFGSVIFRTLTTAASIPLIYVGIVFAVAYIRNVPYSREDFTTYLLAPVYGVLYLVTLLPLTFYALATVNSTGWGTR</sequence>
<dbReference type="PANTHER" id="PTHR22913:SF12">
    <property type="entry name" value="MANNURONAN SYNTHASE"/>
    <property type="match status" value="1"/>
</dbReference>
<dbReference type="SUPFAM" id="SSF53448">
    <property type="entry name" value="Nucleotide-diphospho-sugar transferases"/>
    <property type="match status" value="1"/>
</dbReference>
<evidence type="ECO:0000313" key="9">
    <source>
        <dbReference type="EMBL" id="QLK25475.1"/>
    </source>
</evidence>
<comment type="similarity">
    <text evidence="2">Belongs to the NodC/HAS family.</text>
</comment>
<evidence type="ECO:0000256" key="6">
    <source>
        <dbReference type="ARBA" id="ARBA00023136"/>
    </source>
</evidence>
<dbReference type="AlphaFoldDB" id="A0A7D6CMZ2"/>
<dbReference type="EMBL" id="CP059154">
    <property type="protein sequence ID" value="QLK25475.1"/>
    <property type="molecule type" value="Genomic_DNA"/>
</dbReference>
<feature type="domain" description="Glycosyltransferase 2-like" evidence="8">
    <location>
        <begin position="61"/>
        <end position="228"/>
    </location>
</feature>
<name>A0A7D6CMZ2_9EURY</name>
<feature type="transmembrane region" description="Helical" evidence="7">
    <location>
        <begin position="341"/>
        <end position="358"/>
    </location>
</feature>
<keyword evidence="5" id="KW-0808">Transferase</keyword>
<evidence type="ECO:0000259" key="8">
    <source>
        <dbReference type="Pfam" id="PF00535"/>
    </source>
</evidence>
<comment type="subcellular location">
    <subcellularLocation>
        <location evidence="1">Cell membrane</location>
    </subcellularLocation>
</comment>
<gene>
    <name evidence="9" type="ORF">HYG81_15510</name>
</gene>
<reference evidence="9 10" key="1">
    <citation type="submission" date="2020-07" db="EMBL/GenBank/DDBJ databases">
        <title>Natrinema (YPL30) sp. nov. and Haloterrigena xxxxxx (YPL8) sp. nov., isolated from a salt mine.</title>
        <authorList>
            <person name="Cui H."/>
        </authorList>
    </citation>
    <scope>NUCLEOTIDE SEQUENCE [LARGE SCALE GENOMIC DNA]</scope>
    <source>
        <strain evidence="9 10">YPL13</strain>
    </source>
</reference>
<dbReference type="GO" id="GO:0030213">
    <property type="term" value="P:hyaluronan biosynthetic process"/>
    <property type="evidence" value="ECO:0007669"/>
    <property type="project" value="TreeGrafter"/>
</dbReference>
<organism evidence="9 10">
    <name type="scientific">Natrinema zhouii</name>
    <dbReference type="NCBI Taxonomy" id="1710539"/>
    <lineage>
        <taxon>Archaea</taxon>
        <taxon>Methanobacteriati</taxon>
        <taxon>Methanobacteriota</taxon>
        <taxon>Stenosarchaea group</taxon>
        <taxon>Halobacteria</taxon>
        <taxon>Halobacteriales</taxon>
        <taxon>Natrialbaceae</taxon>
        <taxon>Natrinema</taxon>
    </lineage>
</organism>
<dbReference type="Gene3D" id="3.90.550.10">
    <property type="entry name" value="Spore Coat Polysaccharide Biosynthesis Protein SpsA, Chain A"/>
    <property type="match status" value="1"/>
</dbReference>
<dbReference type="PANTHER" id="PTHR22913">
    <property type="entry name" value="HYALURONAN SYNTHASE"/>
    <property type="match status" value="1"/>
</dbReference>
<evidence type="ECO:0000256" key="5">
    <source>
        <dbReference type="ARBA" id="ARBA00022679"/>
    </source>
</evidence>
<keyword evidence="10" id="KW-1185">Reference proteome</keyword>
<feature type="transmembrane region" description="Helical" evidence="7">
    <location>
        <begin position="370"/>
        <end position="394"/>
    </location>
</feature>
<dbReference type="GO" id="GO:0005886">
    <property type="term" value="C:plasma membrane"/>
    <property type="evidence" value="ECO:0007669"/>
    <property type="project" value="UniProtKB-SubCell"/>
</dbReference>
<keyword evidence="7" id="KW-0812">Transmembrane</keyword>
<dbReference type="RefSeq" id="WP_180840664.1">
    <property type="nucleotide sequence ID" value="NZ_CP059154.1"/>
</dbReference>
<evidence type="ECO:0000313" key="10">
    <source>
        <dbReference type="Proteomes" id="UP000510869"/>
    </source>
</evidence>
<keyword evidence="4" id="KW-0328">Glycosyltransferase</keyword>
<dbReference type="GO" id="GO:0050501">
    <property type="term" value="F:hyaluronan synthase activity"/>
    <property type="evidence" value="ECO:0007669"/>
    <property type="project" value="TreeGrafter"/>
</dbReference>
<keyword evidence="7" id="KW-1133">Transmembrane helix</keyword>
<dbReference type="OrthoDB" id="43988at2157"/>
<feature type="transmembrane region" description="Helical" evidence="7">
    <location>
        <begin position="310"/>
        <end position="335"/>
    </location>
</feature>
<evidence type="ECO:0000256" key="7">
    <source>
        <dbReference type="SAM" id="Phobius"/>
    </source>
</evidence>